<feature type="non-terminal residue" evidence="7">
    <location>
        <position position="110"/>
    </location>
</feature>
<feature type="transmembrane region" description="Helical" evidence="5">
    <location>
        <begin position="12"/>
        <end position="32"/>
    </location>
</feature>
<accession>A0A165I2A6</accession>
<evidence type="ECO:0000313" key="7">
    <source>
        <dbReference type="EMBL" id="KZT60043.1"/>
    </source>
</evidence>
<dbReference type="Gene3D" id="1.20.1250.20">
    <property type="entry name" value="MFS general substrate transporter like domains"/>
    <property type="match status" value="1"/>
</dbReference>
<feature type="domain" description="Major facilitator superfamily (MFS) profile" evidence="6">
    <location>
        <begin position="17"/>
        <end position="110"/>
    </location>
</feature>
<dbReference type="GO" id="GO:0005886">
    <property type="term" value="C:plasma membrane"/>
    <property type="evidence" value="ECO:0007669"/>
    <property type="project" value="TreeGrafter"/>
</dbReference>
<dbReference type="OrthoDB" id="2799400at2759"/>
<dbReference type="PROSITE" id="PS50850">
    <property type="entry name" value="MFS"/>
    <property type="match status" value="1"/>
</dbReference>
<dbReference type="STRING" id="1353952.A0A165I2A6"/>
<dbReference type="PANTHER" id="PTHR23501">
    <property type="entry name" value="MAJOR FACILITATOR SUPERFAMILY"/>
    <property type="match status" value="1"/>
</dbReference>
<dbReference type="GO" id="GO:0022857">
    <property type="term" value="F:transmembrane transporter activity"/>
    <property type="evidence" value="ECO:0007669"/>
    <property type="project" value="InterPro"/>
</dbReference>
<evidence type="ECO:0000256" key="1">
    <source>
        <dbReference type="ARBA" id="ARBA00004141"/>
    </source>
</evidence>
<keyword evidence="2 5" id="KW-0812">Transmembrane</keyword>
<dbReference type="PANTHER" id="PTHR23501:SF102">
    <property type="entry name" value="DRUG TRANSPORTER, PUTATIVE (AFU_ORTHOLOGUE AFUA_3G08530)-RELATED"/>
    <property type="match status" value="1"/>
</dbReference>
<dbReference type="EMBL" id="KV423935">
    <property type="protein sequence ID" value="KZT60043.1"/>
    <property type="molecule type" value="Genomic_DNA"/>
</dbReference>
<evidence type="ECO:0000256" key="5">
    <source>
        <dbReference type="SAM" id="Phobius"/>
    </source>
</evidence>
<keyword evidence="3 5" id="KW-1133">Transmembrane helix</keyword>
<name>A0A165I2A6_9BASI</name>
<evidence type="ECO:0000256" key="3">
    <source>
        <dbReference type="ARBA" id="ARBA00022989"/>
    </source>
</evidence>
<dbReference type="SUPFAM" id="SSF103473">
    <property type="entry name" value="MFS general substrate transporter"/>
    <property type="match status" value="1"/>
</dbReference>
<feature type="non-terminal residue" evidence="7">
    <location>
        <position position="1"/>
    </location>
</feature>
<feature type="transmembrane region" description="Helical" evidence="5">
    <location>
        <begin position="86"/>
        <end position="107"/>
    </location>
</feature>
<gene>
    <name evidence="7" type="ORF">CALCODRAFT_422802</name>
</gene>
<dbReference type="AlphaFoldDB" id="A0A165I2A6"/>
<evidence type="ECO:0000313" key="8">
    <source>
        <dbReference type="Proteomes" id="UP000076842"/>
    </source>
</evidence>
<proteinExistence type="predicted"/>
<keyword evidence="4 5" id="KW-0472">Membrane</keyword>
<dbReference type="InParanoid" id="A0A165I2A6"/>
<sequence length="110" mass="11529">KVEPPTAVMNDTGFWMIILSLCVTSRLAAIDLTSVSTALPTIIEDLKGDSDFVWVASAYTLASKSIIPLSGNIATIFGRRISTLSLIFLFAVGSAVTASAPIMPGIIAGR</sequence>
<protein>
    <recommendedName>
        <fullName evidence="6">Major facilitator superfamily (MFS) profile domain-containing protein</fullName>
    </recommendedName>
</protein>
<reference evidence="7 8" key="1">
    <citation type="journal article" date="2016" name="Mol. Biol. Evol.">
        <title>Comparative Genomics of Early-Diverging Mushroom-Forming Fungi Provides Insights into the Origins of Lignocellulose Decay Capabilities.</title>
        <authorList>
            <person name="Nagy L.G."/>
            <person name="Riley R."/>
            <person name="Tritt A."/>
            <person name="Adam C."/>
            <person name="Daum C."/>
            <person name="Floudas D."/>
            <person name="Sun H."/>
            <person name="Yadav J.S."/>
            <person name="Pangilinan J."/>
            <person name="Larsson K.H."/>
            <person name="Matsuura K."/>
            <person name="Barry K."/>
            <person name="Labutti K."/>
            <person name="Kuo R."/>
            <person name="Ohm R.A."/>
            <person name="Bhattacharya S.S."/>
            <person name="Shirouzu T."/>
            <person name="Yoshinaga Y."/>
            <person name="Martin F.M."/>
            <person name="Grigoriev I.V."/>
            <person name="Hibbett D.S."/>
        </authorList>
    </citation>
    <scope>NUCLEOTIDE SEQUENCE [LARGE SCALE GENOMIC DNA]</scope>
    <source>
        <strain evidence="7 8">HHB12733</strain>
    </source>
</reference>
<comment type="subcellular location">
    <subcellularLocation>
        <location evidence="1">Membrane</location>
        <topology evidence="1">Multi-pass membrane protein</topology>
    </subcellularLocation>
</comment>
<evidence type="ECO:0000256" key="2">
    <source>
        <dbReference type="ARBA" id="ARBA00022692"/>
    </source>
</evidence>
<dbReference type="InterPro" id="IPR036259">
    <property type="entry name" value="MFS_trans_sf"/>
</dbReference>
<dbReference type="InterPro" id="IPR020846">
    <property type="entry name" value="MFS_dom"/>
</dbReference>
<evidence type="ECO:0000259" key="6">
    <source>
        <dbReference type="PROSITE" id="PS50850"/>
    </source>
</evidence>
<feature type="transmembrane region" description="Helical" evidence="5">
    <location>
        <begin position="52"/>
        <end position="74"/>
    </location>
</feature>
<organism evidence="7 8">
    <name type="scientific">Calocera cornea HHB12733</name>
    <dbReference type="NCBI Taxonomy" id="1353952"/>
    <lineage>
        <taxon>Eukaryota</taxon>
        <taxon>Fungi</taxon>
        <taxon>Dikarya</taxon>
        <taxon>Basidiomycota</taxon>
        <taxon>Agaricomycotina</taxon>
        <taxon>Dacrymycetes</taxon>
        <taxon>Dacrymycetales</taxon>
        <taxon>Dacrymycetaceae</taxon>
        <taxon>Calocera</taxon>
    </lineage>
</organism>
<evidence type="ECO:0000256" key="4">
    <source>
        <dbReference type="ARBA" id="ARBA00023136"/>
    </source>
</evidence>
<dbReference type="Proteomes" id="UP000076842">
    <property type="component" value="Unassembled WGS sequence"/>
</dbReference>
<keyword evidence="8" id="KW-1185">Reference proteome</keyword>